<evidence type="ECO:0000313" key="11">
    <source>
        <dbReference type="EMBL" id="KAA8894276.1"/>
    </source>
</evidence>
<dbReference type="InterPro" id="IPR029063">
    <property type="entry name" value="SAM-dependent_MTases_sf"/>
</dbReference>
<keyword evidence="7" id="KW-0539">Nucleus</keyword>
<evidence type="ECO:0000256" key="9">
    <source>
        <dbReference type="SAM" id="MobiDB-lite"/>
    </source>
</evidence>
<dbReference type="InterPro" id="IPR001025">
    <property type="entry name" value="BAH_dom"/>
</dbReference>
<dbReference type="PRINTS" id="PR00105">
    <property type="entry name" value="C5METTRFRASE"/>
</dbReference>
<dbReference type="GO" id="GO:0003677">
    <property type="term" value="F:DNA binding"/>
    <property type="evidence" value="ECO:0007669"/>
    <property type="project" value="UniProtKB-KW"/>
</dbReference>
<protein>
    <recommendedName>
        <fullName evidence="2">DNA (cytosine-5-)-methyltransferase</fullName>
        <ecNumber evidence="2">2.1.1.37</ecNumber>
    </recommendedName>
</protein>
<comment type="similarity">
    <text evidence="8">Belongs to the class I-like SAM-binding methyltransferase superfamily. C5-methyltransferase family.</text>
</comment>
<keyword evidence="4 8" id="KW-0808">Transferase</keyword>
<evidence type="ECO:0000256" key="4">
    <source>
        <dbReference type="ARBA" id="ARBA00022679"/>
    </source>
</evidence>
<feature type="region of interest" description="Disordered" evidence="9">
    <location>
        <begin position="1038"/>
        <end position="1093"/>
    </location>
</feature>
<organism evidence="11 12">
    <name type="scientific">Sphaerosporella brunnea</name>
    <dbReference type="NCBI Taxonomy" id="1250544"/>
    <lineage>
        <taxon>Eukaryota</taxon>
        <taxon>Fungi</taxon>
        <taxon>Dikarya</taxon>
        <taxon>Ascomycota</taxon>
        <taxon>Pezizomycotina</taxon>
        <taxon>Pezizomycetes</taxon>
        <taxon>Pezizales</taxon>
        <taxon>Pyronemataceae</taxon>
        <taxon>Sphaerosporella</taxon>
    </lineage>
</organism>
<evidence type="ECO:0000256" key="7">
    <source>
        <dbReference type="ARBA" id="ARBA00023242"/>
    </source>
</evidence>
<dbReference type="PROSITE" id="PS00094">
    <property type="entry name" value="C5_MTASE_1"/>
    <property type="match status" value="1"/>
</dbReference>
<proteinExistence type="inferred from homology"/>
<gene>
    <name evidence="11" type="ORF">FN846DRAFT_429970</name>
</gene>
<comment type="subcellular location">
    <subcellularLocation>
        <location evidence="1">Nucleus</location>
    </subcellularLocation>
</comment>
<keyword evidence="6" id="KW-0238">DNA-binding</keyword>
<dbReference type="Proteomes" id="UP000326924">
    <property type="component" value="Unassembled WGS sequence"/>
</dbReference>
<name>A0A5J5EH41_9PEZI</name>
<dbReference type="PANTHER" id="PTHR10629">
    <property type="entry name" value="CYTOSINE-SPECIFIC METHYLTRANSFERASE"/>
    <property type="match status" value="1"/>
</dbReference>
<dbReference type="PANTHER" id="PTHR10629:SF54">
    <property type="entry name" value="DNA METHYLTRANSFERASE DIM-2"/>
    <property type="match status" value="1"/>
</dbReference>
<dbReference type="AlphaFoldDB" id="A0A5J5EH41"/>
<dbReference type="Pfam" id="PF25423">
    <property type="entry name" value="DUF7893"/>
    <property type="match status" value="1"/>
</dbReference>
<dbReference type="OrthoDB" id="5376140at2759"/>
<feature type="compositionally biased region" description="Acidic residues" evidence="9">
    <location>
        <begin position="1077"/>
        <end position="1086"/>
    </location>
</feature>
<evidence type="ECO:0000256" key="8">
    <source>
        <dbReference type="PROSITE-ProRule" id="PRU01016"/>
    </source>
</evidence>
<feature type="domain" description="BAH" evidence="10">
    <location>
        <begin position="324"/>
        <end position="455"/>
    </location>
</feature>
<dbReference type="PROSITE" id="PS51038">
    <property type="entry name" value="BAH"/>
    <property type="match status" value="1"/>
</dbReference>
<evidence type="ECO:0000313" key="12">
    <source>
        <dbReference type="Proteomes" id="UP000326924"/>
    </source>
</evidence>
<dbReference type="InterPro" id="IPR050390">
    <property type="entry name" value="C5-Methyltransferase"/>
</dbReference>
<sequence length="1093" mass="124081">METDGGDGSSPDEFIEYLLDGFTAYTAGDYKRKLDPKTNRMVKTSYPFKFPWEMIRLSALKIAPNIDYLLVDGFVVGSDGERRWVERLKCNVLNVEYADDLFVEPKLWLQSMANSAIVERLCPLKKRRRQEAAEPRTPFDVKRANTWYRIGSPSPEYARYFEPFLWLASFGIFFQAFVNHVLSQGRDVLLLEFRRNFHDWLQAKFQEHENKQAAEPRFRRWMENAGNATDFRNMVTAHKDWLWNQSYTDKDIASITLWKEIHNYTAIKPPYSGPHEMKTVVTPYVYSVFKDMYGEHLKKVIPKPEVPKQLLGVVVRKPKTMAGYVPQVGDCVAFAADEGGAWKAKRSAGNHSEPDGWSDDLWFGYVTKIVDKRVYIVWLYRPNDTVLRGAKYPWSNELFFSDHCNCGPDSQPLLIRDILGKIDVVFRPKPEEMSEAGFFIRQKYRTEDPAFLTLKHNDYAPGRCACDENSLTKEESFERLTRDFPVGSTVLYEPKNGKLLEPGIVLGWNGEDQTMLLRQLPRLEILQKDAAPNEVVFSSVFLDIHQDRIIRRCFVRVFQDLKSVVAPYDRRGIGDCFFIRYEIAGNGGLQECQLEKDELRPGYSLQEPIDKPILRGMDLFCGGGNFGRGLEEGGAIQMKWAVDFDSIPLHNYRANLKDLGDTKLYLGSINNYLQDAIRGKFSEEKGIPERDQVDFISAGSPCQGFSLANAHKKSFEAQRKQSLVASLATAIDIYRPKYAVLENVSGIGHSRLDKDGKTVNTYATMLCAIVGLGYQAESYLADAWSHGNCQSRTRLILAITKDGYEPIGRPTRSHPHPAVIHQTGIYEAPNGKKFGSRHTEGLTPFRFCSIISCWAPLPNIGDGHVGLSIRYPDHICASAPDTIARLIMSKVPRFDQRKSWRSAIDSGRLHPTLWTYPQEGEKLNEDCRTYSRVPEYGLCRTLTTTPTPQCTRTGRWMHHSENRLITIQEARVAQGYPDDEPLVGQPNKRLHVIGNSVARGVSLAIGIRVRESYLNSSVDAPAVQPRSVNNADYEIVDESMDEDSQEDVPSGPSEQKEPAPSSLKTLDQKARVIETTTIEDDDDEPVPESTMES</sequence>
<dbReference type="EC" id="2.1.1.37" evidence="2"/>
<dbReference type="SUPFAM" id="SSF53335">
    <property type="entry name" value="S-adenosyl-L-methionine-dependent methyltransferases"/>
    <property type="match status" value="1"/>
</dbReference>
<dbReference type="PROSITE" id="PS51679">
    <property type="entry name" value="SAM_MT_C5"/>
    <property type="match status" value="1"/>
</dbReference>
<evidence type="ECO:0000256" key="1">
    <source>
        <dbReference type="ARBA" id="ARBA00004123"/>
    </source>
</evidence>
<dbReference type="EMBL" id="VXIS01000352">
    <property type="protein sequence ID" value="KAA8894276.1"/>
    <property type="molecule type" value="Genomic_DNA"/>
</dbReference>
<dbReference type="InterPro" id="IPR043151">
    <property type="entry name" value="BAH_sf"/>
</dbReference>
<accession>A0A5J5EH41</accession>
<keyword evidence="5 8" id="KW-0949">S-adenosyl-L-methionine</keyword>
<evidence type="ECO:0000256" key="2">
    <source>
        <dbReference type="ARBA" id="ARBA00011975"/>
    </source>
</evidence>
<dbReference type="Gene3D" id="3.90.120.10">
    <property type="entry name" value="DNA Methylase, subunit A, domain 2"/>
    <property type="match status" value="1"/>
</dbReference>
<evidence type="ECO:0000256" key="5">
    <source>
        <dbReference type="ARBA" id="ARBA00022691"/>
    </source>
</evidence>
<dbReference type="Gene3D" id="3.40.50.150">
    <property type="entry name" value="Vaccinia Virus protein VP39"/>
    <property type="match status" value="1"/>
</dbReference>
<evidence type="ECO:0000259" key="10">
    <source>
        <dbReference type="PROSITE" id="PS51038"/>
    </source>
</evidence>
<evidence type="ECO:0000256" key="6">
    <source>
        <dbReference type="ARBA" id="ARBA00023125"/>
    </source>
</evidence>
<evidence type="ECO:0000256" key="3">
    <source>
        <dbReference type="ARBA" id="ARBA00022603"/>
    </source>
</evidence>
<dbReference type="Gene3D" id="2.30.30.490">
    <property type="match status" value="1"/>
</dbReference>
<feature type="active site" evidence="8">
    <location>
        <position position="702"/>
    </location>
</feature>
<dbReference type="GO" id="GO:0003886">
    <property type="term" value="F:DNA (cytosine-5-)-methyltransferase activity"/>
    <property type="evidence" value="ECO:0007669"/>
    <property type="project" value="UniProtKB-EC"/>
</dbReference>
<dbReference type="GO" id="GO:0032259">
    <property type="term" value="P:methylation"/>
    <property type="evidence" value="ECO:0007669"/>
    <property type="project" value="UniProtKB-KW"/>
</dbReference>
<keyword evidence="12" id="KW-1185">Reference proteome</keyword>
<dbReference type="GO" id="GO:0005634">
    <property type="term" value="C:nucleus"/>
    <property type="evidence" value="ECO:0007669"/>
    <property type="project" value="UniProtKB-SubCell"/>
</dbReference>
<dbReference type="InterPro" id="IPR001525">
    <property type="entry name" value="C5_MeTfrase"/>
</dbReference>
<reference evidence="11 12" key="1">
    <citation type="submission" date="2019-09" db="EMBL/GenBank/DDBJ databases">
        <title>Draft genome of the ectomycorrhizal ascomycete Sphaerosporella brunnea.</title>
        <authorList>
            <consortium name="DOE Joint Genome Institute"/>
            <person name="Benucci G.M."/>
            <person name="Marozzi G."/>
            <person name="Antonielli L."/>
            <person name="Sanchez S."/>
            <person name="Marco P."/>
            <person name="Wang X."/>
            <person name="Falini L.B."/>
            <person name="Barry K."/>
            <person name="Haridas S."/>
            <person name="Lipzen A."/>
            <person name="Labutti K."/>
            <person name="Grigoriev I.V."/>
            <person name="Murat C."/>
            <person name="Martin F."/>
            <person name="Albertini E."/>
            <person name="Donnini D."/>
            <person name="Bonito G."/>
        </authorList>
    </citation>
    <scope>NUCLEOTIDE SEQUENCE [LARGE SCALE GENOMIC DNA]</scope>
    <source>
        <strain evidence="11 12">Sb_GMNB300</strain>
    </source>
</reference>
<dbReference type="InterPro" id="IPR018117">
    <property type="entry name" value="C5_DNA_meth_AS"/>
</dbReference>
<keyword evidence="3 8" id="KW-0489">Methyltransferase</keyword>
<dbReference type="InterPro" id="IPR057215">
    <property type="entry name" value="DUF7893"/>
</dbReference>
<comment type="caution">
    <text evidence="11">The sequence shown here is derived from an EMBL/GenBank/DDBJ whole genome shotgun (WGS) entry which is preliminary data.</text>
</comment>
<dbReference type="GO" id="GO:0003682">
    <property type="term" value="F:chromatin binding"/>
    <property type="evidence" value="ECO:0007669"/>
    <property type="project" value="InterPro"/>
</dbReference>
<dbReference type="GO" id="GO:0044027">
    <property type="term" value="P:negative regulation of gene expression via chromosomal CpG island methylation"/>
    <property type="evidence" value="ECO:0007669"/>
    <property type="project" value="TreeGrafter"/>
</dbReference>
<dbReference type="Pfam" id="PF00145">
    <property type="entry name" value="DNA_methylase"/>
    <property type="match status" value="1"/>
</dbReference>
<dbReference type="InParanoid" id="A0A5J5EH41"/>